<evidence type="ECO:0000313" key="2">
    <source>
        <dbReference type="Proteomes" id="UP001049176"/>
    </source>
</evidence>
<dbReference type="RefSeq" id="XP_043006368.1">
    <property type="nucleotide sequence ID" value="XM_043156581.1"/>
</dbReference>
<dbReference type="Proteomes" id="UP001049176">
    <property type="component" value="Chromosome 7"/>
</dbReference>
<evidence type="ECO:0000313" key="1">
    <source>
        <dbReference type="EMBL" id="KAG7089898.1"/>
    </source>
</evidence>
<dbReference type="GeneID" id="66080607"/>
<dbReference type="OrthoDB" id="3355886at2759"/>
<organism evidence="1 2">
    <name type="scientific">Marasmius oreades</name>
    <name type="common">fairy-ring Marasmius</name>
    <dbReference type="NCBI Taxonomy" id="181124"/>
    <lineage>
        <taxon>Eukaryota</taxon>
        <taxon>Fungi</taxon>
        <taxon>Dikarya</taxon>
        <taxon>Basidiomycota</taxon>
        <taxon>Agaricomycotina</taxon>
        <taxon>Agaricomycetes</taxon>
        <taxon>Agaricomycetidae</taxon>
        <taxon>Agaricales</taxon>
        <taxon>Marasmiineae</taxon>
        <taxon>Marasmiaceae</taxon>
        <taxon>Marasmius</taxon>
    </lineage>
</organism>
<proteinExistence type="predicted"/>
<dbReference type="EMBL" id="CM032187">
    <property type="protein sequence ID" value="KAG7089898.1"/>
    <property type="molecule type" value="Genomic_DNA"/>
</dbReference>
<protein>
    <submittedName>
        <fullName evidence="1">Uncharacterized protein</fullName>
    </submittedName>
</protein>
<keyword evidence="2" id="KW-1185">Reference proteome</keyword>
<dbReference type="KEGG" id="more:E1B28_011532"/>
<sequence length="128" mass="13843">MPFLRTVLIQSRAVARTLPAATRSIHTAPVRTFSPRGAYTPFAVLGASQHITTYSATNSASYDHHIDHSIPAAALYVVSPVQGEEYQVPRGAFSASAPYFTSEANTPIAKPRFRSKISSFAHPLSGRN</sequence>
<name>A0A9P7UQ29_9AGAR</name>
<accession>A0A9P7UQ29</accession>
<reference evidence="1" key="1">
    <citation type="journal article" date="2021" name="Genome Biol. Evol.">
        <title>The assembled and annotated genome of the fairy-ring fungus Marasmius oreades.</title>
        <authorList>
            <person name="Hiltunen M."/>
            <person name="Ament-Velasquez S.L."/>
            <person name="Johannesson H."/>
        </authorList>
    </citation>
    <scope>NUCLEOTIDE SEQUENCE</scope>
    <source>
        <strain evidence="1">03SP1</strain>
    </source>
</reference>
<gene>
    <name evidence="1" type="ORF">E1B28_011532</name>
</gene>
<comment type="caution">
    <text evidence="1">The sequence shown here is derived from an EMBL/GenBank/DDBJ whole genome shotgun (WGS) entry which is preliminary data.</text>
</comment>
<dbReference type="AlphaFoldDB" id="A0A9P7UQ29"/>